<dbReference type="PANTHER" id="PTHR45635:SF14">
    <property type="entry name" value="ADP_ATP TRANSLOCASE"/>
    <property type="match status" value="1"/>
</dbReference>
<organism evidence="11 12">
    <name type="scientific">Musa troglodytarum</name>
    <name type="common">fe'i banana</name>
    <dbReference type="NCBI Taxonomy" id="320322"/>
    <lineage>
        <taxon>Eukaryota</taxon>
        <taxon>Viridiplantae</taxon>
        <taxon>Streptophyta</taxon>
        <taxon>Embryophyta</taxon>
        <taxon>Tracheophyta</taxon>
        <taxon>Spermatophyta</taxon>
        <taxon>Magnoliopsida</taxon>
        <taxon>Liliopsida</taxon>
        <taxon>Zingiberales</taxon>
        <taxon>Musaceae</taxon>
        <taxon>Musa</taxon>
    </lineage>
</organism>
<protein>
    <recommendedName>
        <fullName evidence="10">ADP/ATP translocase</fullName>
    </recommendedName>
    <alternativeName>
        <fullName evidence="10">ADP,ATP carrier protein</fullName>
    </alternativeName>
</protein>
<keyword evidence="9 10" id="KW-0472">Membrane</keyword>
<dbReference type="GO" id="GO:1990544">
    <property type="term" value="P:mitochondrial ATP transmembrane transport"/>
    <property type="evidence" value="ECO:0007669"/>
    <property type="project" value="InterPro"/>
</dbReference>
<dbReference type="GO" id="GO:0005743">
    <property type="term" value="C:mitochondrial inner membrane"/>
    <property type="evidence" value="ECO:0007669"/>
    <property type="project" value="UniProtKB-SubCell"/>
</dbReference>
<proteinExistence type="inferred from homology"/>
<comment type="caution">
    <text evidence="10">Lacks conserved residue(s) required for the propagation of feature annotation.</text>
</comment>
<evidence type="ECO:0000256" key="7">
    <source>
        <dbReference type="ARBA" id="ARBA00022989"/>
    </source>
</evidence>
<sequence>MDTGYGLQAILLRLVLHPCFSCILRITPVHVWQMMRKAAKKGGERQFNGLVDVCRKTLQSDGIAGVCIQRIRYIMRIVAFYFGMHDALKPLLLTGKLQRRHWIHFLLVSLLIQSGLASYPTDTVRRRMIDDVRGSRQVQELSGCFLPDLEE</sequence>
<keyword evidence="5" id="KW-0677">Repeat</keyword>
<dbReference type="GO" id="GO:0005471">
    <property type="term" value="F:ATP:ADP antiporter activity"/>
    <property type="evidence" value="ECO:0007669"/>
    <property type="project" value="UniProtKB-UniRule"/>
</dbReference>
<evidence type="ECO:0000313" key="11">
    <source>
        <dbReference type="EMBL" id="URE22847.1"/>
    </source>
</evidence>
<dbReference type="Proteomes" id="UP001055439">
    <property type="component" value="Chromosome 8"/>
</dbReference>
<name>A0A9E7H318_9LILI</name>
<keyword evidence="6" id="KW-0999">Mitochondrion inner membrane</keyword>
<evidence type="ECO:0000256" key="8">
    <source>
        <dbReference type="ARBA" id="ARBA00023128"/>
    </source>
</evidence>
<evidence type="ECO:0000256" key="1">
    <source>
        <dbReference type="ARBA" id="ARBA00004448"/>
    </source>
</evidence>
<evidence type="ECO:0000256" key="6">
    <source>
        <dbReference type="ARBA" id="ARBA00022792"/>
    </source>
</evidence>
<dbReference type="InterPro" id="IPR023395">
    <property type="entry name" value="MCP_dom_sf"/>
</dbReference>
<gene>
    <name evidence="11" type="ORF">MUK42_07020</name>
</gene>
<evidence type="ECO:0000256" key="9">
    <source>
        <dbReference type="ARBA" id="ARBA00023136"/>
    </source>
</evidence>
<evidence type="ECO:0000256" key="5">
    <source>
        <dbReference type="ARBA" id="ARBA00022737"/>
    </source>
</evidence>
<dbReference type="SUPFAM" id="SSF103506">
    <property type="entry name" value="Mitochondrial carrier"/>
    <property type="match status" value="1"/>
</dbReference>
<accession>A0A9E7H318</accession>
<dbReference type="GO" id="GO:0140021">
    <property type="term" value="P:mitochondrial ADP transmembrane transport"/>
    <property type="evidence" value="ECO:0007669"/>
    <property type="project" value="InterPro"/>
</dbReference>
<keyword evidence="12" id="KW-1185">Reference proteome</keyword>
<reference evidence="11" key="1">
    <citation type="submission" date="2022-05" db="EMBL/GenBank/DDBJ databases">
        <title>The Musa troglodytarum L. genome provides insights into the mechanism of non-climacteric behaviour and enrichment of carotenoids.</title>
        <authorList>
            <person name="Wang J."/>
        </authorList>
    </citation>
    <scope>NUCLEOTIDE SEQUENCE</scope>
    <source>
        <tissue evidence="11">Leaf</tissue>
    </source>
</reference>
<dbReference type="OrthoDB" id="270584at2759"/>
<dbReference type="EMBL" id="CP097510">
    <property type="protein sequence ID" value="URE22847.1"/>
    <property type="molecule type" value="Genomic_DNA"/>
</dbReference>
<dbReference type="PANTHER" id="PTHR45635">
    <property type="entry name" value="ADP,ATP CARRIER PROTEIN 1-RELATED-RELATED"/>
    <property type="match status" value="1"/>
</dbReference>
<comment type="subcellular location">
    <subcellularLocation>
        <location evidence="10">Membrane</location>
        <topology evidence="10">Multi-pass membrane protein</topology>
    </subcellularLocation>
    <subcellularLocation>
        <location evidence="1">Mitochondrion inner membrane</location>
        <topology evidence="1">Multi-pass membrane protein</topology>
    </subcellularLocation>
</comment>
<dbReference type="Gene3D" id="1.50.40.10">
    <property type="entry name" value="Mitochondrial carrier domain"/>
    <property type="match status" value="1"/>
</dbReference>
<keyword evidence="7 10" id="KW-1133">Transmembrane helix</keyword>
<evidence type="ECO:0000256" key="10">
    <source>
        <dbReference type="RuleBase" id="RU368008"/>
    </source>
</evidence>
<evidence type="ECO:0000256" key="2">
    <source>
        <dbReference type="ARBA" id="ARBA00006375"/>
    </source>
</evidence>
<evidence type="ECO:0000256" key="3">
    <source>
        <dbReference type="ARBA" id="ARBA00022448"/>
    </source>
</evidence>
<keyword evidence="3 10" id="KW-0813">Transport</keyword>
<evidence type="ECO:0000256" key="4">
    <source>
        <dbReference type="ARBA" id="ARBA00022692"/>
    </source>
</evidence>
<evidence type="ECO:0000313" key="12">
    <source>
        <dbReference type="Proteomes" id="UP001055439"/>
    </source>
</evidence>
<comment type="similarity">
    <text evidence="2 10">Belongs to the mitochondrial carrier (TC 2.A.29) family.</text>
</comment>
<dbReference type="AlphaFoldDB" id="A0A9E7H318"/>
<dbReference type="InterPro" id="IPR002113">
    <property type="entry name" value="ADT_euk_type"/>
</dbReference>
<feature type="transmembrane region" description="Helical" evidence="10">
    <location>
        <begin position="6"/>
        <end position="27"/>
    </location>
</feature>
<keyword evidence="4 10" id="KW-0812">Transmembrane</keyword>
<comment type="subunit">
    <text evidence="10">Monomer.</text>
</comment>
<comment type="function">
    <text evidence="10">Catalyzes the exchange of ADP and ATP across the membrane.</text>
</comment>
<keyword evidence="8" id="KW-0496">Mitochondrion</keyword>